<reference evidence="2 3" key="1">
    <citation type="submission" date="2014-07" db="EMBL/GenBank/DDBJ databases">
        <title>Comparative genomic insights into amoeba endosymbionts belonging to the families of Holosporaceae and Candidatus Midichloriaceae within Rickettsiales.</title>
        <authorList>
            <person name="Wang Z."/>
            <person name="Wu M."/>
        </authorList>
    </citation>
    <scope>NUCLEOTIDE SEQUENCE [LARGE SCALE GENOMIC DNA]</scope>
    <source>
        <strain evidence="2">PRA3</strain>
    </source>
</reference>
<evidence type="ECO:0000313" key="3">
    <source>
        <dbReference type="Proteomes" id="UP000028926"/>
    </source>
</evidence>
<organism evidence="2 3">
    <name type="scientific">Candidatus Odyssella acanthamoebae</name>
    <dbReference type="NCBI Taxonomy" id="91604"/>
    <lineage>
        <taxon>Bacteria</taxon>
        <taxon>Pseudomonadati</taxon>
        <taxon>Pseudomonadota</taxon>
        <taxon>Alphaproteobacteria</taxon>
        <taxon>Holosporales</taxon>
        <taxon>Candidatus Paracaedibacteraceae</taxon>
        <taxon>Candidatus Odyssella</taxon>
    </lineage>
</organism>
<dbReference type="EMBL" id="CP008941">
    <property type="protein sequence ID" value="AIK96963.1"/>
    <property type="molecule type" value="Genomic_DNA"/>
</dbReference>
<evidence type="ECO:0000313" key="2">
    <source>
        <dbReference type="EMBL" id="AIK96963.1"/>
    </source>
</evidence>
<protein>
    <recommendedName>
        <fullName evidence="4">Cytoplasmic protein</fullName>
    </recommendedName>
</protein>
<keyword evidence="3" id="KW-1185">Reference proteome</keyword>
<dbReference type="HOGENOM" id="CLU_079668_2_1_5"/>
<dbReference type="RefSeq" id="WP_038467586.1">
    <property type="nucleotide sequence ID" value="NZ_CP008941.1"/>
</dbReference>
<evidence type="ECO:0000256" key="1">
    <source>
        <dbReference type="SAM" id="MobiDB-lite"/>
    </source>
</evidence>
<dbReference type="eggNOG" id="ENOG50301DU">
    <property type="taxonomic scope" value="Bacteria"/>
</dbReference>
<dbReference type="STRING" id="91604.ID47_09840"/>
<dbReference type="Proteomes" id="UP000028926">
    <property type="component" value="Chromosome"/>
</dbReference>
<dbReference type="InterPro" id="IPR025494">
    <property type="entry name" value="DUF4385"/>
</dbReference>
<dbReference type="OrthoDB" id="65486at2"/>
<gene>
    <name evidence="2" type="ORF">ID47_09840</name>
</gene>
<dbReference type="KEGG" id="paca:ID47_09840"/>
<proteinExistence type="predicted"/>
<name>A0A077AZ89_9PROT</name>
<sequence length="155" mass="18325">MRRWEKQKSTYPWKASIDYRQDPEKYRVGKGEQGVLLCEPYKSEILPFWRFKNPQVAAESAEKIATLFNDYLKKGEFVGADMARKFLQMGYTRSRRYANHKGGRKYGPVSGEELPLNGQDQDKVESAQIFYQAWRKAESHPTYHEMKQTWKQKYG</sequence>
<dbReference type="Pfam" id="PF14328">
    <property type="entry name" value="DUF4385"/>
    <property type="match status" value="1"/>
</dbReference>
<accession>A0A077AZ89</accession>
<evidence type="ECO:0008006" key="4">
    <source>
        <dbReference type="Google" id="ProtNLM"/>
    </source>
</evidence>
<dbReference type="AlphaFoldDB" id="A0A077AZ89"/>
<feature type="region of interest" description="Disordered" evidence="1">
    <location>
        <begin position="98"/>
        <end position="119"/>
    </location>
</feature>